<dbReference type="SUPFAM" id="SSF52091">
    <property type="entry name" value="SpoIIaa-like"/>
    <property type="match status" value="1"/>
</dbReference>
<evidence type="ECO:0000259" key="2">
    <source>
        <dbReference type="PROSITE" id="PS50113"/>
    </source>
</evidence>
<feature type="domain" description="PAS" evidence="1">
    <location>
        <begin position="19"/>
        <end position="92"/>
    </location>
</feature>
<dbReference type="PANTHER" id="PTHR33745:SF8">
    <property type="entry name" value="BLUE-LIGHT PHOTORECEPTOR"/>
    <property type="match status" value="1"/>
</dbReference>
<comment type="caution">
    <text evidence="4">The sequence shown here is derived from an EMBL/GenBank/DDBJ whole genome shotgun (WGS) entry which is preliminary data.</text>
</comment>
<dbReference type="Gene3D" id="3.30.450.20">
    <property type="entry name" value="PAS domain"/>
    <property type="match status" value="1"/>
</dbReference>
<dbReference type="SMART" id="SM00086">
    <property type="entry name" value="PAC"/>
    <property type="match status" value="1"/>
</dbReference>
<feature type="domain" description="PAC" evidence="2">
    <location>
        <begin position="93"/>
        <end position="146"/>
    </location>
</feature>
<proteinExistence type="predicted"/>
<dbReference type="PROSITE" id="PS50113">
    <property type="entry name" value="PAC"/>
    <property type="match status" value="1"/>
</dbReference>
<evidence type="ECO:0000313" key="4">
    <source>
        <dbReference type="EMBL" id="EHN61470.1"/>
    </source>
</evidence>
<dbReference type="PROSITE" id="PS50112">
    <property type="entry name" value="PAS"/>
    <property type="match status" value="1"/>
</dbReference>
<dbReference type="SUPFAM" id="SSF55785">
    <property type="entry name" value="PYP-like sensor domain (PAS domain)"/>
    <property type="match status" value="1"/>
</dbReference>
<dbReference type="InterPro" id="IPR051932">
    <property type="entry name" value="Bact_StressResp_Reg"/>
</dbReference>
<gene>
    <name evidence="4" type="ORF">HMPREF0557_01479</name>
</gene>
<dbReference type="PANTHER" id="PTHR33745">
    <property type="entry name" value="RSBT ANTAGONIST PROTEIN RSBS-RELATED"/>
    <property type="match status" value="1"/>
</dbReference>
<evidence type="ECO:0000259" key="3">
    <source>
        <dbReference type="PROSITE" id="PS50801"/>
    </source>
</evidence>
<dbReference type="PROSITE" id="PS50801">
    <property type="entry name" value="STAS"/>
    <property type="match status" value="1"/>
</dbReference>
<dbReference type="AlphaFoldDB" id="A0AB72Z908"/>
<dbReference type="Proteomes" id="UP000003597">
    <property type="component" value="Unassembled WGS sequence"/>
</dbReference>
<evidence type="ECO:0000259" key="1">
    <source>
        <dbReference type="PROSITE" id="PS50112"/>
    </source>
</evidence>
<dbReference type="NCBIfam" id="TIGR00229">
    <property type="entry name" value="sensory_box"/>
    <property type="match status" value="1"/>
</dbReference>
<feature type="domain" description="STAS" evidence="3">
    <location>
        <begin position="155"/>
        <end position="266"/>
    </location>
</feature>
<protein>
    <submittedName>
        <fullName evidence="4">Blue-light photoreceptor</fullName>
    </submittedName>
</protein>
<dbReference type="InterPro" id="IPR000014">
    <property type="entry name" value="PAS"/>
</dbReference>
<dbReference type="InterPro" id="IPR036513">
    <property type="entry name" value="STAS_dom_sf"/>
</dbReference>
<dbReference type="Pfam" id="PF01740">
    <property type="entry name" value="STAS"/>
    <property type="match status" value="1"/>
</dbReference>
<evidence type="ECO:0000313" key="5">
    <source>
        <dbReference type="Proteomes" id="UP000003597"/>
    </source>
</evidence>
<organism evidence="4 5">
    <name type="scientific">Listeria innocua ATCC 33091</name>
    <dbReference type="NCBI Taxonomy" id="1002366"/>
    <lineage>
        <taxon>Bacteria</taxon>
        <taxon>Bacillati</taxon>
        <taxon>Bacillota</taxon>
        <taxon>Bacilli</taxon>
        <taxon>Bacillales</taxon>
        <taxon>Listeriaceae</taxon>
        <taxon>Listeria</taxon>
    </lineage>
</organism>
<keyword evidence="5" id="KW-1185">Reference proteome</keyword>
<dbReference type="InterPro" id="IPR035965">
    <property type="entry name" value="PAS-like_dom_sf"/>
</dbReference>
<dbReference type="CDD" id="cd00130">
    <property type="entry name" value="PAS"/>
    <property type="match status" value="1"/>
</dbReference>
<reference evidence="4 5" key="1">
    <citation type="submission" date="2011-08" db="EMBL/GenBank/DDBJ databases">
        <authorList>
            <person name="Weinstock G."/>
            <person name="Sodergren E."/>
            <person name="Clifton S."/>
            <person name="Fulton L."/>
            <person name="Fulton B."/>
            <person name="Courtney L."/>
            <person name="Fronick C."/>
            <person name="Harrison M."/>
            <person name="Strong C."/>
            <person name="Farmer C."/>
            <person name="Delahaunty K."/>
            <person name="Markovic C."/>
            <person name="Hall O."/>
            <person name="Minx P."/>
            <person name="Tomlinson C."/>
            <person name="Mitreva M."/>
            <person name="Hou S."/>
            <person name="Chen J."/>
            <person name="Wollam A."/>
            <person name="Pepin K.H."/>
            <person name="Johnson M."/>
            <person name="Bhonagiri V."/>
            <person name="Zhang X."/>
            <person name="Suruliraj S."/>
            <person name="Warren W."/>
            <person name="Chinwalla A."/>
            <person name="Mardis E.R."/>
            <person name="Wilson R.K."/>
        </authorList>
    </citation>
    <scope>NUCLEOTIDE SEQUENCE [LARGE SCALE GENOMIC DNA]</scope>
    <source>
        <strain evidence="4 5">ATCC 33091</strain>
    </source>
</reference>
<sequence>MIGMYLQRGRNTQMSAYPKFDVILKALNLSSVGVIITDPEQKNNPIIFVNTGFENITGYTKEEAIGSNCHFLQGDDTDKEEVAKIRHAINEKSTANVLLKNYRKNGTSFMNELTIEPIYDDNDHLYFVGIQKDVTTEHNYQLELEKSLWEIEKLSTPIVPIKENICVLPLIGSLTHDRFQHMSEYVSEYMDNGKEDYLIMDLSGLADFNEDAVMNLVKFHGFMKLTGVELIITGISPKFAMTLMRYQENLSSLTTYSTIKEALQFY</sequence>
<dbReference type="InterPro" id="IPR001610">
    <property type="entry name" value="PAC"/>
</dbReference>
<dbReference type="Pfam" id="PF13426">
    <property type="entry name" value="PAS_9"/>
    <property type="match status" value="1"/>
</dbReference>
<dbReference type="InterPro" id="IPR002645">
    <property type="entry name" value="STAS_dom"/>
</dbReference>
<dbReference type="CDD" id="cd07041">
    <property type="entry name" value="STAS_RsbR_RsbS_like"/>
    <property type="match status" value="1"/>
</dbReference>
<dbReference type="EMBL" id="AGCN01000031">
    <property type="protein sequence ID" value="EHN61470.1"/>
    <property type="molecule type" value="Genomic_DNA"/>
</dbReference>
<accession>A0AB72Z908</accession>
<dbReference type="InterPro" id="IPR000700">
    <property type="entry name" value="PAS-assoc_C"/>
</dbReference>
<name>A0AB72Z908_LISIO</name>
<dbReference type="Gene3D" id="3.30.750.24">
    <property type="entry name" value="STAS domain"/>
    <property type="match status" value="1"/>
</dbReference>